<evidence type="ECO:0000256" key="6">
    <source>
        <dbReference type="ARBA" id="ARBA00023136"/>
    </source>
</evidence>
<dbReference type="Proteomes" id="UP000637423">
    <property type="component" value="Unassembled WGS sequence"/>
</dbReference>
<accession>A0A916XCR7</accession>
<comment type="subcellular location">
    <subcellularLocation>
        <location evidence="2">Membrane</location>
        <topology evidence="2">Multi-pass membrane protein</topology>
    </subcellularLocation>
</comment>
<evidence type="ECO:0000256" key="7">
    <source>
        <dbReference type="SAM" id="Phobius"/>
    </source>
</evidence>
<keyword evidence="5 7" id="KW-1133">Transmembrane helix</keyword>
<feature type="transmembrane region" description="Helical" evidence="7">
    <location>
        <begin position="89"/>
        <end position="108"/>
    </location>
</feature>
<sequence length="219" mass="23405">MHPYIAFACAVVLCILIHTAAIVITARLNKVVIREVSFGAGPSLFRRSRLQIKILPIASSVRFKDTRTELLEEGETEGALDRQKLSVQWLITLSGCLALLILAFAMLGPDAADVFIHAFSVLAMATLSPFSTAQTLLHSAADFILHAPFFNMLSIGAAILAAINLLPLLGTNGSAAILLLLRGLGINKEPSQDVLKIWGGLSLCVGLSWLAALITFSIS</sequence>
<evidence type="ECO:0000313" key="10">
    <source>
        <dbReference type="Proteomes" id="UP000637423"/>
    </source>
</evidence>
<dbReference type="AlphaFoldDB" id="A0A916XCR7"/>
<evidence type="ECO:0000256" key="4">
    <source>
        <dbReference type="ARBA" id="ARBA00022692"/>
    </source>
</evidence>
<name>A0A916XCR7_9BURK</name>
<proteinExistence type="inferred from homology"/>
<feature type="transmembrane region" description="Helical" evidence="7">
    <location>
        <begin position="197"/>
        <end position="218"/>
    </location>
</feature>
<feature type="domain" description="Peptidase M50" evidence="8">
    <location>
        <begin position="6"/>
        <end position="198"/>
    </location>
</feature>
<dbReference type="InterPro" id="IPR008915">
    <property type="entry name" value="Peptidase_M50"/>
</dbReference>
<dbReference type="RefSeq" id="WP_188564771.1">
    <property type="nucleotide sequence ID" value="NZ_BMED01000001.1"/>
</dbReference>
<feature type="transmembrane region" description="Helical" evidence="7">
    <location>
        <begin position="6"/>
        <end position="26"/>
    </location>
</feature>
<keyword evidence="10" id="KW-1185">Reference proteome</keyword>
<evidence type="ECO:0000256" key="1">
    <source>
        <dbReference type="ARBA" id="ARBA00001947"/>
    </source>
</evidence>
<dbReference type="GO" id="GO:0016020">
    <property type="term" value="C:membrane"/>
    <property type="evidence" value="ECO:0007669"/>
    <property type="project" value="UniProtKB-SubCell"/>
</dbReference>
<comment type="caution">
    <text evidence="9">The sequence shown here is derived from an EMBL/GenBank/DDBJ whole genome shotgun (WGS) entry which is preliminary data.</text>
</comment>
<evidence type="ECO:0000256" key="2">
    <source>
        <dbReference type="ARBA" id="ARBA00004141"/>
    </source>
</evidence>
<reference evidence="9" key="2">
    <citation type="submission" date="2020-09" db="EMBL/GenBank/DDBJ databases">
        <authorList>
            <person name="Sun Q."/>
            <person name="Zhou Y."/>
        </authorList>
    </citation>
    <scope>NUCLEOTIDE SEQUENCE</scope>
    <source>
        <strain evidence="9">CGMCC 1.10998</strain>
    </source>
</reference>
<comment type="similarity">
    <text evidence="3">Belongs to the peptidase M50B family.</text>
</comment>
<comment type="cofactor">
    <cofactor evidence="1">
        <name>Zn(2+)</name>
        <dbReference type="ChEBI" id="CHEBI:29105"/>
    </cofactor>
</comment>
<evidence type="ECO:0000256" key="3">
    <source>
        <dbReference type="ARBA" id="ARBA00007931"/>
    </source>
</evidence>
<protein>
    <recommendedName>
        <fullName evidence="8">Peptidase M50 domain-containing protein</fullName>
    </recommendedName>
</protein>
<keyword evidence="6 7" id="KW-0472">Membrane</keyword>
<evidence type="ECO:0000313" key="9">
    <source>
        <dbReference type="EMBL" id="GGC64358.1"/>
    </source>
</evidence>
<dbReference type="EMBL" id="BMED01000001">
    <property type="protein sequence ID" value="GGC64358.1"/>
    <property type="molecule type" value="Genomic_DNA"/>
</dbReference>
<dbReference type="GO" id="GO:0006508">
    <property type="term" value="P:proteolysis"/>
    <property type="evidence" value="ECO:0007669"/>
    <property type="project" value="InterPro"/>
</dbReference>
<dbReference type="Pfam" id="PF02163">
    <property type="entry name" value="Peptidase_M50"/>
    <property type="match status" value="1"/>
</dbReference>
<evidence type="ECO:0000259" key="8">
    <source>
        <dbReference type="Pfam" id="PF02163"/>
    </source>
</evidence>
<feature type="transmembrane region" description="Helical" evidence="7">
    <location>
        <begin position="169"/>
        <end position="185"/>
    </location>
</feature>
<organism evidence="9 10">
    <name type="scientific">Undibacterium terreum</name>
    <dbReference type="NCBI Taxonomy" id="1224302"/>
    <lineage>
        <taxon>Bacteria</taxon>
        <taxon>Pseudomonadati</taxon>
        <taxon>Pseudomonadota</taxon>
        <taxon>Betaproteobacteria</taxon>
        <taxon>Burkholderiales</taxon>
        <taxon>Oxalobacteraceae</taxon>
        <taxon>Undibacterium</taxon>
    </lineage>
</organism>
<reference evidence="9" key="1">
    <citation type="journal article" date="2014" name="Int. J. Syst. Evol. Microbiol.">
        <title>Complete genome sequence of Corynebacterium casei LMG S-19264T (=DSM 44701T), isolated from a smear-ripened cheese.</title>
        <authorList>
            <consortium name="US DOE Joint Genome Institute (JGI-PGF)"/>
            <person name="Walter F."/>
            <person name="Albersmeier A."/>
            <person name="Kalinowski J."/>
            <person name="Ruckert C."/>
        </authorList>
    </citation>
    <scope>NUCLEOTIDE SEQUENCE</scope>
    <source>
        <strain evidence="9">CGMCC 1.10998</strain>
    </source>
</reference>
<gene>
    <name evidence="9" type="ORF">GCM10011396_09150</name>
</gene>
<evidence type="ECO:0000256" key="5">
    <source>
        <dbReference type="ARBA" id="ARBA00022989"/>
    </source>
</evidence>
<keyword evidence="4 7" id="KW-0812">Transmembrane</keyword>